<dbReference type="Proteomes" id="UP001231189">
    <property type="component" value="Unassembled WGS sequence"/>
</dbReference>
<keyword evidence="8" id="KW-0325">Glycoprotein</keyword>
<dbReference type="InterPro" id="IPR013210">
    <property type="entry name" value="LRR_N_plant-typ"/>
</dbReference>
<keyword evidence="3" id="KW-0812">Transmembrane</keyword>
<organism evidence="12 13">
    <name type="scientific">Lolium multiflorum</name>
    <name type="common">Italian ryegrass</name>
    <name type="synonym">Lolium perenne subsp. multiflorum</name>
    <dbReference type="NCBI Taxonomy" id="4521"/>
    <lineage>
        <taxon>Eukaryota</taxon>
        <taxon>Viridiplantae</taxon>
        <taxon>Streptophyta</taxon>
        <taxon>Embryophyta</taxon>
        <taxon>Tracheophyta</taxon>
        <taxon>Spermatophyta</taxon>
        <taxon>Magnoliopsida</taxon>
        <taxon>Liliopsida</taxon>
        <taxon>Poales</taxon>
        <taxon>Poaceae</taxon>
        <taxon>BOP clade</taxon>
        <taxon>Pooideae</taxon>
        <taxon>Poodae</taxon>
        <taxon>Poeae</taxon>
        <taxon>Poeae Chloroplast Group 2 (Poeae type)</taxon>
        <taxon>Loliodinae</taxon>
        <taxon>Loliinae</taxon>
        <taxon>Lolium</taxon>
    </lineage>
</organism>
<dbReference type="EMBL" id="JAUUTY010000003">
    <property type="protein sequence ID" value="KAK1666300.1"/>
    <property type="molecule type" value="Genomic_DNA"/>
</dbReference>
<evidence type="ECO:0000256" key="1">
    <source>
        <dbReference type="ARBA" id="ARBA00004479"/>
    </source>
</evidence>
<feature type="compositionally biased region" description="Polar residues" evidence="9">
    <location>
        <begin position="192"/>
        <end position="207"/>
    </location>
</feature>
<reference evidence="12" key="1">
    <citation type="submission" date="2023-07" db="EMBL/GenBank/DDBJ databases">
        <title>A chromosome-level genome assembly of Lolium multiflorum.</title>
        <authorList>
            <person name="Chen Y."/>
            <person name="Copetti D."/>
            <person name="Kolliker R."/>
            <person name="Studer B."/>
        </authorList>
    </citation>
    <scope>NUCLEOTIDE SEQUENCE</scope>
    <source>
        <strain evidence="12">02402/16</strain>
        <tissue evidence="12">Leaf</tissue>
    </source>
</reference>
<evidence type="ECO:0000256" key="8">
    <source>
        <dbReference type="ARBA" id="ARBA00023180"/>
    </source>
</evidence>
<evidence type="ECO:0000256" key="7">
    <source>
        <dbReference type="ARBA" id="ARBA00023136"/>
    </source>
</evidence>
<comment type="subcellular location">
    <subcellularLocation>
        <location evidence="1">Membrane</location>
        <topology evidence="1">Single-pass type I membrane protein</topology>
    </subcellularLocation>
</comment>
<keyword evidence="7" id="KW-0472">Membrane</keyword>
<proteinExistence type="predicted"/>
<dbReference type="InterPro" id="IPR032675">
    <property type="entry name" value="LRR_dom_sf"/>
</dbReference>
<dbReference type="InterPro" id="IPR001611">
    <property type="entry name" value="Leu-rich_rpt"/>
</dbReference>
<sequence>MYRSIAKLVLLLATAVVSCGFFVAAHAQQVVQPAHASCRPRERDALLAFKQLINGTYDDVLVSWQKRHHDCCRWTGITCSKETGHVTELDIGGTRLVGQISPSLISLEHLEYLNLNNTLLLGPNGLVFPEFLCSLHNLRHLDLSGTPFSGRVPAQLANLSKLEYLDLSSTDLSAGKTTAASYSRPHNRRLVQPSSDPTVKSQSLSSHHSGARASYALIGSYSGIGSLEESD</sequence>
<name>A0AAD8SZ48_LOLMU</name>
<evidence type="ECO:0000256" key="10">
    <source>
        <dbReference type="SAM" id="SignalP"/>
    </source>
</evidence>
<evidence type="ECO:0000256" key="6">
    <source>
        <dbReference type="ARBA" id="ARBA00022989"/>
    </source>
</evidence>
<dbReference type="AlphaFoldDB" id="A0AAD8SZ48"/>
<comment type="caution">
    <text evidence="12">The sequence shown here is derived from an EMBL/GenBank/DDBJ whole genome shotgun (WGS) entry which is preliminary data.</text>
</comment>
<evidence type="ECO:0000313" key="13">
    <source>
        <dbReference type="Proteomes" id="UP001231189"/>
    </source>
</evidence>
<keyword evidence="4 10" id="KW-0732">Signal</keyword>
<feature type="region of interest" description="Disordered" evidence="9">
    <location>
        <begin position="177"/>
        <end position="207"/>
    </location>
</feature>
<evidence type="ECO:0000256" key="4">
    <source>
        <dbReference type="ARBA" id="ARBA00022729"/>
    </source>
</evidence>
<dbReference type="GO" id="GO:0016020">
    <property type="term" value="C:membrane"/>
    <property type="evidence" value="ECO:0007669"/>
    <property type="project" value="UniProtKB-SubCell"/>
</dbReference>
<evidence type="ECO:0000256" key="3">
    <source>
        <dbReference type="ARBA" id="ARBA00022692"/>
    </source>
</evidence>
<feature type="signal peptide" evidence="10">
    <location>
        <begin position="1"/>
        <end position="27"/>
    </location>
</feature>
<dbReference type="Gene3D" id="3.80.10.10">
    <property type="entry name" value="Ribonuclease Inhibitor"/>
    <property type="match status" value="1"/>
</dbReference>
<feature type="domain" description="Leucine-rich repeat-containing N-terminal plant-type" evidence="11">
    <location>
        <begin position="41"/>
        <end position="80"/>
    </location>
</feature>
<evidence type="ECO:0000256" key="2">
    <source>
        <dbReference type="ARBA" id="ARBA00022614"/>
    </source>
</evidence>
<keyword evidence="2" id="KW-0433">Leucine-rich repeat</keyword>
<feature type="chain" id="PRO_5041984501" description="Leucine-rich repeat-containing N-terminal plant-type domain-containing protein" evidence="10">
    <location>
        <begin position="28"/>
        <end position="231"/>
    </location>
</feature>
<dbReference type="InterPro" id="IPR046956">
    <property type="entry name" value="RLP23-like"/>
</dbReference>
<dbReference type="Pfam" id="PF00560">
    <property type="entry name" value="LRR_1"/>
    <property type="match status" value="1"/>
</dbReference>
<accession>A0AAD8SZ48</accession>
<dbReference type="PROSITE" id="PS51257">
    <property type="entry name" value="PROKAR_LIPOPROTEIN"/>
    <property type="match status" value="1"/>
</dbReference>
<evidence type="ECO:0000259" key="11">
    <source>
        <dbReference type="Pfam" id="PF08263"/>
    </source>
</evidence>
<keyword evidence="5" id="KW-0677">Repeat</keyword>
<dbReference type="Pfam" id="PF08263">
    <property type="entry name" value="LRRNT_2"/>
    <property type="match status" value="1"/>
</dbReference>
<dbReference type="PANTHER" id="PTHR48063:SF55">
    <property type="entry name" value="LEUCINE-RICH REPEAT-CONTAINING N-TERMINAL PLANT-TYPE DOMAIN-CONTAINING PROTEIN"/>
    <property type="match status" value="1"/>
</dbReference>
<evidence type="ECO:0000256" key="9">
    <source>
        <dbReference type="SAM" id="MobiDB-lite"/>
    </source>
</evidence>
<dbReference type="PANTHER" id="PTHR48063">
    <property type="entry name" value="LRR RECEPTOR-LIKE KINASE"/>
    <property type="match status" value="1"/>
</dbReference>
<gene>
    <name evidence="12" type="ORF">QYE76_054459</name>
</gene>
<keyword evidence="13" id="KW-1185">Reference proteome</keyword>
<protein>
    <recommendedName>
        <fullName evidence="11">Leucine-rich repeat-containing N-terminal plant-type domain-containing protein</fullName>
    </recommendedName>
</protein>
<keyword evidence="6" id="KW-1133">Transmembrane helix</keyword>
<dbReference type="SUPFAM" id="SSF52058">
    <property type="entry name" value="L domain-like"/>
    <property type="match status" value="1"/>
</dbReference>
<evidence type="ECO:0000313" key="12">
    <source>
        <dbReference type="EMBL" id="KAK1666300.1"/>
    </source>
</evidence>
<evidence type="ECO:0000256" key="5">
    <source>
        <dbReference type="ARBA" id="ARBA00022737"/>
    </source>
</evidence>